<dbReference type="EMBL" id="SWJQ01000340">
    <property type="protein sequence ID" value="TRZ16027.1"/>
    <property type="molecule type" value="Genomic_DNA"/>
</dbReference>
<keyword evidence="2" id="KW-0964">Secreted</keyword>
<dbReference type="InterPro" id="IPR011001">
    <property type="entry name" value="Saposin-like"/>
</dbReference>
<name>A0A8K1GD99_9PASS</name>
<keyword evidence="5" id="KW-0325">Glycoprotein</keyword>
<evidence type="ECO:0000256" key="3">
    <source>
        <dbReference type="ARBA" id="ARBA00022729"/>
    </source>
</evidence>
<dbReference type="GO" id="GO:0007193">
    <property type="term" value="P:adenylate cyclase-inhibiting G protein-coupled receptor signaling pathway"/>
    <property type="evidence" value="ECO:0007669"/>
    <property type="project" value="TreeGrafter"/>
</dbReference>
<evidence type="ECO:0000256" key="4">
    <source>
        <dbReference type="ARBA" id="ARBA00023157"/>
    </source>
</evidence>
<gene>
    <name evidence="8" type="ORF">HGM15179_011101</name>
</gene>
<evidence type="ECO:0000256" key="5">
    <source>
        <dbReference type="ARBA" id="ARBA00023180"/>
    </source>
</evidence>
<dbReference type="AlphaFoldDB" id="A0A8K1GD99"/>
<dbReference type="PROSITE" id="PS50015">
    <property type="entry name" value="SAP_B"/>
    <property type="match status" value="1"/>
</dbReference>
<organism evidence="8 9">
    <name type="scientific">Zosterops borbonicus</name>
    <dbReference type="NCBI Taxonomy" id="364589"/>
    <lineage>
        <taxon>Eukaryota</taxon>
        <taxon>Metazoa</taxon>
        <taxon>Chordata</taxon>
        <taxon>Craniata</taxon>
        <taxon>Vertebrata</taxon>
        <taxon>Euteleostomi</taxon>
        <taxon>Archelosauria</taxon>
        <taxon>Archosauria</taxon>
        <taxon>Dinosauria</taxon>
        <taxon>Saurischia</taxon>
        <taxon>Theropoda</taxon>
        <taxon>Coelurosauria</taxon>
        <taxon>Aves</taxon>
        <taxon>Neognathae</taxon>
        <taxon>Neoaves</taxon>
        <taxon>Telluraves</taxon>
        <taxon>Australaves</taxon>
        <taxon>Passeriformes</taxon>
        <taxon>Sylvioidea</taxon>
        <taxon>Zosteropidae</taxon>
        <taxon>Zosterops</taxon>
    </lineage>
</organism>
<dbReference type="OrthoDB" id="8889685at2759"/>
<dbReference type="Pfam" id="PF02199">
    <property type="entry name" value="SapA"/>
    <property type="match status" value="1"/>
</dbReference>
<dbReference type="SMART" id="SM00162">
    <property type="entry name" value="SAPA"/>
    <property type="match status" value="1"/>
</dbReference>
<dbReference type="GO" id="GO:0005576">
    <property type="term" value="C:extracellular region"/>
    <property type="evidence" value="ECO:0007669"/>
    <property type="project" value="UniProtKB-SubCell"/>
</dbReference>
<dbReference type="PANTHER" id="PTHR11480:SF36">
    <property type="entry name" value="PROSAPOSIN"/>
    <property type="match status" value="1"/>
</dbReference>
<evidence type="ECO:0000313" key="9">
    <source>
        <dbReference type="Proteomes" id="UP000796761"/>
    </source>
</evidence>
<dbReference type="Proteomes" id="UP000796761">
    <property type="component" value="Unassembled WGS sequence"/>
</dbReference>
<comment type="subcellular location">
    <subcellularLocation>
        <location evidence="1">Secreted</location>
    </subcellularLocation>
</comment>
<dbReference type="PROSITE" id="PS51110">
    <property type="entry name" value="SAP_A"/>
    <property type="match status" value="1"/>
</dbReference>
<evidence type="ECO:0000259" key="6">
    <source>
        <dbReference type="PROSITE" id="PS50015"/>
    </source>
</evidence>
<feature type="domain" description="Saposin B-type" evidence="6">
    <location>
        <begin position="127"/>
        <end position="204"/>
    </location>
</feature>
<accession>A0A8K1GD99</accession>
<reference evidence="8" key="1">
    <citation type="submission" date="2019-04" db="EMBL/GenBank/DDBJ databases">
        <title>Genome assembly of Zosterops borbonicus 15179.</title>
        <authorList>
            <person name="Leroy T."/>
            <person name="Anselmetti Y."/>
            <person name="Tilak M.-K."/>
            <person name="Nabholz B."/>
        </authorList>
    </citation>
    <scope>NUCLEOTIDE SEQUENCE</scope>
    <source>
        <strain evidence="8">HGM_15179</strain>
        <tissue evidence="8">Muscle</tissue>
    </source>
</reference>
<protein>
    <submittedName>
        <fullName evidence="8">Uncharacterized protein</fullName>
    </submittedName>
</protein>
<sequence length="280" mass="29018">MAEVAFAVTWGIPAEPSGRVISGIGKALPEGLKRRGFSPASIAMAQLLSPSSALSLTMALALQLLLTLLWTTPVVDVTVGVTVSALVQVVLDQVVGILSPHPPVMVTPCQALVQGSGGAGLSSKVLPLPLCWLCRRLVARAEAAVPVGSVAAAAAGLCRALPLPVAGACQCLAERYAALALEGLLGRLGPRLLCRLFLACRSGDDWDNEDVGTLPPPWVLEAIVVRLAECVSEEDPIGVGVPALSLPAGPCALGPIFWCSGPEAARRCQALQHCQEHVWL</sequence>
<feature type="domain" description="Saposin A-type" evidence="7">
    <location>
        <begin position="244"/>
        <end position="280"/>
    </location>
</feature>
<dbReference type="InterPro" id="IPR051428">
    <property type="entry name" value="Sphingo_Act-Surfact_Prot"/>
</dbReference>
<dbReference type="InterPro" id="IPR008139">
    <property type="entry name" value="SaposinB_dom"/>
</dbReference>
<dbReference type="SMART" id="SM00741">
    <property type="entry name" value="SapB"/>
    <property type="match status" value="1"/>
</dbReference>
<keyword evidence="4" id="KW-1015">Disulfide bond</keyword>
<dbReference type="GO" id="GO:0019216">
    <property type="term" value="P:regulation of lipid metabolic process"/>
    <property type="evidence" value="ECO:0007669"/>
    <property type="project" value="TreeGrafter"/>
</dbReference>
<evidence type="ECO:0000256" key="1">
    <source>
        <dbReference type="ARBA" id="ARBA00004613"/>
    </source>
</evidence>
<evidence type="ECO:0000256" key="2">
    <source>
        <dbReference type="ARBA" id="ARBA00022525"/>
    </source>
</evidence>
<dbReference type="Gene3D" id="1.10.225.10">
    <property type="entry name" value="Saposin-like"/>
    <property type="match status" value="1"/>
</dbReference>
<keyword evidence="3" id="KW-0732">Signal</keyword>
<dbReference type="InterPro" id="IPR003119">
    <property type="entry name" value="SAP_A"/>
</dbReference>
<evidence type="ECO:0000313" key="8">
    <source>
        <dbReference type="EMBL" id="TRZ16027.1"/>
    </source>
</evidence>
<proteinExistence type="predicted"/>
<evidence type="ECO:0000259" key="7">
    <source>
        <dbReference type="PROSITE" id="PS51110"/>
    </source>
</evidence>
<comment type="caution">
    <text evidence="8">The sequence shown here is derived from an EMBL/GenBank/DDBJ whole genome shotgun (WGS) entry which is preliminary data.</text>
</comment>
<keyword evidence="9" id="KW-1185">Reference proteome</keyword>
<dbReference type="PANTHER" id="PTHR11480">
    <property type="entry name" value="SAPOSIN-RELATED"/>
    <property type="match status" value="1"/>
</dbReference>
<dbReference type="SUPFAM" id="SSF47862">
    <property type="entry name" value="Saposin"/>
    <property type="match status" value="1"/>
</dbReference>